<evidence type="ECO:0000313" key="6">
    <source>
        <dbReference type="Proteomes" id="UP001589608"/>
    </source>
</evidence>
<sequence length="755" mass="76132">MARSLRRLVIAAVAGLVAALPAPPPALAAGPGAVAGSLGEAGAPVAGATVSLLLDTFPVSLATTVTGADGTFRLEGVAPGTYRLRFSLPGGLEQFYPGRTDFAAATSIIVADGQTTGGIDDTVIAHGSLAGHVTTATGAPAAGALVGIARPGSAADLARVLTDDSGAYRLPYVAAGSYREFVSAAERGAPRQWVRGQKLATLADTVTVAAGRSTTVDEALLPLATISGRFTDAAGPVAAPTITAFSQSSPAENVATSARADGTFRMFVYPGRYKVQFTAPAGHGLDQWSGGRESERTADVLTVAAGADLVLDERQLPSGTVRGRLTDAAGHPVPAAGVTVADPTRDRQFRATTAADGTWFLTAWTGRYRVGFSTQTQAQWAPGAPAPAGAAPVTVAAGATATVDDALTAPGSVTVSAVDARTGAALSTFCAETSGPFVYLPPVCTDTGTVTFPAVGAGPLDVKVTDGSHLDTTVPARVTAGRSAAVRARLEAGATMTFALVDAATGAPVDGCVNLVPASRAPEPYAGTAGDCGHGTVTLHRVHAEPYAVFASASDGTHGAQWVGPRGGVGSRAAAQTLAPIAGGTTATTVRYDTARTITGTVTDRSTRAAVAGASVSTYVPEATTDSAGRYTIDRLGPYRWTLTFTQPSYAGQVSDRPGVALDRGTVVQGQIRGDFGGTPQTATVALVDARTFEVLSQVDAAADGTYTARVSAPARVRVTVLYTLHACPGSAASRDTTVSGPTTVNLTVPETCGV</sequence>
<keyword evidence="4" id="KW-0732">Signal</keyword>
<reference evidence="5 6" key="1">
    <citation type="submission" date="2024-09" db="EMBL/GenBank/DDBJ databases">
        <authorList>
            <person name="Sun Q."/>
            <person name="Mori K."/>
        </authorList>
    </citation>
    <scope>NUCLEOTIDE SEQUENCE [LARGE SCALE GENOMIC DNA]</scope>
    <source>
        <strain evidence="5 6">JCM 3307</strain>
    </source>
</reference>
<organism evidence="5 6">
    <name type="scientific">Dactylosporangium vinaceum</name>
    <dbReference type="NCBI Taxonomy" id="53362"/>
    <lineage>
        <taxon>Bacteria</taxon>
        <taxon>Bacillati</taxon>
        <taxon>Actinomycetota</taxon>
        <taxon>Actinomycetes</taxon>
        <taxon>Micromonosporales</taxon>
        <taxon>Micromonosporaceae</taxon>
        <taxon>Dactylosporangium</taxon>
    </lineage>
</organism>
<gene>
    <name evidence="5" type="ORF">ACFFTR_39385</name>
</gene>
<evidence type="ECO:0000256" key="1">
    <source>
        <dbReference type="ARBA" id="ARBA00000548"/>
    </source>
</evidence>
<evidence type="ECO:0000256" key="2">
    <source>
        <dbReference type="ARBA" id="ARBA00012595"/>
    </source>
</evidence>
<keyword evidence="6" id="KW-1185">Reference proteome</keyword>
<dbReference type="RefSeq" id="WP_223092843.1">
    <property type="nucleotide sequence ID" value="NZ_CP061913.1"/>
</dbReference>
<comment type="catalytic activity">
    <reaction evidence="1">
        <text>Endohydrolysis of (1-&gt;4)-alpha-D-glucosidic linkages in polysaccharides containing three or more (1-&gt;4)-alpha-linked D-glucose units.</text>
        <dbReference type="EC" id="3.2.1.1"/>
    </reaction>
</comment>
<feature type="chain" id="PRO_5045296829" description="alpha-amylase" evidence="4">
    <location>
        <begin position="29"/>
        <end position="755"/>
    </location>
</feature>
<evidence type="ECO:0000313" key="5">
    <source>
        <dbReference type="EMBL" id="MFB9449177.1"/>
    </source>
</evidence>
<dbReference type="Gene3D" id="2.60.40.1120">
    <property type="entry name" value="Carboxypeptidase-like, regulatory domain"/>
    <property type="match status" value="3"/>
</dbReference>
<accession>A0ABV5MJY1</accession>
<dbReference type="Gene3D" id="2.60.40.10">
    <property type="entry name" value="Immunoglobulins"/>
    <property type="match status" value="1"/>
</dbReference>
<protein>
    <recommendedName>
        <fullName evidence="2">alpha-amylase</fullName>
        <ecNumber evidence="2">3.2.1.1</ecNumber>
    </recommendedName>
    <alternativeName>
        <fullName evidence="3">1,4-alpha-D-glucan glucanohydrolase</fullName>
    </alternativeName>
</protein>
<dbReference type="Pfam" id="PF13620">
    <property type="entry name" value="CarboxypepD_reg"/>
    <property type="match status" value="4"/>
</dbReference>
<comment type="caution">
    <text evidence="5">The sequence shown here is derived from an EMBL/GenBank/DDBJ whole genome shotgun (WGS) entry which is preliminary data.</text>
</comment>
<evidence type="ECO:0000256" key="4">
    <source>
        <dbReference type="SAM" id="SignalP"/>
    </source>
</evidence>
<evidence type="ECO:0000256" key="3">
    <source>
        <dbReference type="ARBA" id="ARBA00030238"/>
    </source>
</evidence>
<proteinExistence type="predicted"/>
<dbReference type="EC" id="3.2.1.1" evidence="2"/>
<dbReference type="InterPro" id="IPR013783">
    <property type="entry name" value="Ig-like_fold"/>
</dbReference>
<dbReference type="Proteomes" id="UP001589608">
    <property type="component" value="Unassembled WGS sequence"/>
</dbReference>
<dbReference type="InterPro" id="IPR013784">
    <property type="entry name" value="Carb-bd-like_fold"/>
</dbReference>
<feature type="signal peptide" evidence="4">
    <location>
        <begin position="1"/>
        <end position="28"/>
    </location>
</feature>
<dbReference type="EMBL" id="JBHMCA010000063">
    <property type="protein sequence ID" value="MFB9449177.1"/>
    <property type="molecule type" value="Genomic_DNA"/>
</dbReference>
<dbReference type="SUPFAM" id="SSF49452">
    <property type="entry name" value="Starch-binding domain-like"/>
    <property type="match status" value="4"/>
</dbReference>
<name>A0ABV5MJY1_9ACTN</name>